<reference evidence="3 4" key="1">
    <citation type="submission" date="2015-03" db="EMBL/GenBank/DDBJ databases">
        <title>Draft Genome Sequence of Burkholderia andropogonis type strain ICMP2807, isolated from Sorghum bicolor.</title>
        <authorList>
            <person name="Lopes-Santos L."/>
            <person name="Castro D.B."/>
            <person name="Ottoboni L.M."/>
            <person name="Park D."/>
            <person name="Weirc B.S."/>
            <person name="Destefano S.A."/>
        </authorList>
    </citation>
    <scope>NUCLEOTIDE SEQUENCE [LARGE SCALE GENOMIC DNA]</scope>
    <source>
        <strain evidence="3 4">ICMP2807</strain>
    </source>
</reference>
<feature type="compositionally biased region" description="Polar residues" evidence="1">
    <location>
        <begin position="36"/>
        <end position="45"/>
    </location>
</feature>
<dbReference type="Proteomes" id="UP000033618">
    <property type="component" value="Unassembled WGS sequence"/>
</dbReference>
<gene>
    <name evidence="3" type="ORF">WM40_22695</name>
</gene>
<protein>
    <recommendedName>
        <fullName evidence="2">Peptidase S74 domain-containing protein</fullName>
    </recommendedName>
</protein>
<evidence type="ECO:0000313" key="4">
    <source>
        <dbReference type="Proteomes" id="UP000033618"/>
    </source>
</evidence>
<organism evidence="3 4">
    <name type="scientific">Robbsia andropogonis</name>
    <dbReference type="NCBI Taxonomy" id="28092"/>
    <lineage>
        <taxon>Bacteria</taxon>
        <taxon>Pseudomonadati</taxon>
        <taxon>Pseudomonadota</taxon>
        <taxon>Betaproteobacteria</taxon>
        <taxon>Burkholderiales</taxon>
        <taxon>Burkholderiaceae</taxon>
        <taxon>Robbsia</taxon>
    </lineage>
</organism>
<sequence>MGKKNDTPSSPDPYAVASATTTSNEQTAAYNKALNATNQSNPFGSQTTTQIGTDPTTGAPIYSTSTSGNDQTNALINNLMGSANTSNTSLNNALSGLGSLGSQYSNLNTQLSGLNSNLSNAYSSAQDAAQQGTDAYYKQAQAYLKPQQTQDTAALQSQLANQGLVPGTAAYNNATQNLSRSQTLANNNAMNTAITQGQQLGLNQLSGQEGLTNTQAGLLQNQATNLNSMGTTYTNEAAASSVPYNQLSSISSLLPQYSGTSSANASESGLSNDVYSSYQGLLNSANSSNASSNSLMSGLFGLGGSALSLFGSSDRRLKTNIEDTGERLENGLKIYRYRYKTDAVGKVRRGVMAQEARKVAPHAVVRGVDGFLMVNYRAIGWNHGPF</sequence>
<dbReference type="Pfam" id="PF13884">
    <property type="entry name" value="Peptidase_S74"/>
    <property type="match status" value="1"/>
</dbReference>
<dbReference type="InterPro" id="IPR030392">
    <property type="entry name" value="S74_ICA"/>
</dbReference>
<accession>A0A0F5JUP0</accession>
<evidence type="ECO:0000259" key="2">
    <source>
        <dbReference type="PROSITE" id="PS51688"/>
    </source>
</evidence>
<evidence type="ECO:0000313" key="3">
    <source>
        <dbReference type="EMBL" id="KKB61551.1"/>
    </source>
</evidence>
<dbReference type="PATRIC" id="fig|28092.6.peg.5339"/>
<dbReference type="RefSeq" id="WP_046154069.1">
    <property type="nucleotide sequence ID" value="NZ_CADFGU010000001.1"/>
</dbReference>
<feature type="region of interest" description="Disordered" evidence="1">
    <location>
        <begin position="36"/>
        <end position="55"/>
    </location>
</feature>
<evidence type="ECO:0000256" key="1">
    <source>
        <dbReference type="SAM" id="MobiDB-lite"/>
    </source>
</evidence>
<dbReference type="STRING" id="28092.WM40_22695"/>
<comment type="caution">
    <text evidence="3">The sequence shown here is derived from an EMBL/GenBank/DDBJ whole genome shotgun (WGS) entry which is preliminary data.</text>
</comment>
<proteinExistence type="predicted"/>
<dbReference type="AlphaFoldDB" id="A0A0F5JUP0"/>
<feature type="domain" description="Peptidase S74" evidence="2">
    <location>
        <begin position="313"/>
        <end position="386"/>
    </location>
</feature>
<dbReference type="OrthoDB" id="9101957at2"/>
<name>A0A0F5JUP0_9BURK</name>
<feature type="region of interest" description="Disordered" evidence="1">
    <location>
        <begin position="1"/>
        <end position="23"/>
    </location>
</feature>
<feature type="compositionally biased region" description="Low complexity" evidence="1">
    <location>
        <begin position="46"/>
        <end position="55"/>
    </location>
</feature>
<dbReference type="PROSITE" id="PS51688">
    <property type="entry name" value="ICA"/>
    <property type="match status" value="1"/>
</dbReference>
<keyword evidence="4" id="KW-1185">Reference proteome</keyword>
<dbReference type="EMBL" id="LAQU01000039">
    <property type="protein sequence ID" value="KKB61551.1"/>
    <property type="molecule type" value="Genomic_DNA"/>
</dbReference>